<evidence type="ECO:0000313" key="2">
    <source>
        <dbReference type="EMBL" id="KAL3107602.1"/>
    </source>
</evidence>
<evidence type="ECO:0000256" key="1">
    <source>
        <dbReference type="SAM" id="MobiDB-lite"/>
    </source>
</evidence>
<organism evidence="2 3">
    <name type="scientific">Heterodera trifolii</name>
    <dbReference type="NCBI Taxonomy" id="157864"/>
    <lineage>
        <taxon>Eukaryota</taxon>
        <taxon>Metazoa</taxon>
        <taxon>Ecdysozoa</taxon>
        <taxon>Nematoda</taxon>
        <taxon>Chromadorea</taxon>
        <taxon>Rhabditida</taxon>
        <taxon>Tylenchina</taxon>
        <taxon>Tylenchomorpha</taxon>
        <taxon>Tylenchoidea</taxon>
        <taxon>Heteroderidae</taxon>
        <taxon>Heteroderinae</taxon>
        <taxon>Heterodera</taxon>
    </lineage>
</organism>
<proteinExistence type="predicted"/>
<name>A0ABD2KXB3_9BILA</name>
<sequence length="118" mass="13057">MVNNSKGTMGQINLPANLETINWTFPPPKIVLKAPQPEEMPLSQQPSTSNGVGEESLPSCSTIGIGKNGKAFRIWDNRGRPVGIVGPSFTDSNRRPTPYFRPRQLQPVPQQPQQQQHN</sequence>
<feature type="region of interest" description="Disordered" evidence="1">
    <location>
        <begin position="29"/>
        <end position="63"/>
    </location>
</feature>
<comment type="caution">
    <text evidence="2">The sequence shown here is derived from an EMBL/GenBank/DDBJ whole genome shotgun (WGS) entry which is preliminary data.</text>
</comment>
<evidence type="ECO:0000313" key="3">
    <source>
        <dbReference type="Proteomes" id="UP001620626"/>
    </source>
</evidence>
<dbReference type="EMBL" id="JBICBT010000613">
    <property type="protein sequence ID" value="KAL3107602.1"/>
    <property type="molecule type" value="Genomic_DNA"/>
</dbReference>
<accession>A0ABD2KXB3</accession>
<feature type="region of interest" description="Disordered" evidence="1">
    <location>
        <begin position="78"/>
        <end position="118"/>
    </location>
</feature>
<dbReference type="AlphaFoldDB" id="A0ABD2KXB3"/>
<keyword evidence="3" id="KW-1185">Reference proteome</keyword>
<gene>
    <name evidence="2" type="ORF">niasHT_016459</name>
</gene>
<feature type="compositionally biased region" description="Low complexity" evidence="1">
    <location>
        <begin position="102"/>
        <end position="118"/>
    </location>
</feature>
<protein>
    <submittedName>
        <fullName evidence="2">Uncharacterized protein</fullName>
    </submittedName>
</protein>
<reference evidence="2 3" key="1">
    <citation type="submission" date="2024-10" db="EMBL/GenBank/DDBJ databases">
        <authorList>
            <person name="Kim D."/>
        </authorList>
    </citation>
    <scope>NUCLEOTIDE SEQUENCE [LARGE SCALE GENOMIC DNA]</scope>
    <source>
        <strain evidence="2">BH-2024</strain>
    </source>
</reference>
<dbReference type="Proteomes" id="UP001620626">
    <property type="component" value="Unassembled WGS sequence"/>
</dbReference>
<feature type="compositionally biased region" description="Polar residues" evidence="1">
    <location>
        <begin position="42"/>
        <end position="51"/>
    </location>
</feature>